<evidence type="ECO:0000313" key="2">
    <source>
        <dbReference type="EMBL" id="KAA6354436.1"/>
    </source>
</evidence>
<evidence type="ECO:0000313" key="3">
    <source>
        <dbReference type="Proteomes" id="UP000324800"/>
    </source>
</evidence>
<protein>
    <submittedName>
        <fullName evidence="2">Uncharacterized protein</fullName>
    </submittedName>
</protein>
<reference evidence="2 3" key="1">
    <citation type="submission" date="2019-03" db="EMBL/GenBank/DDBJ databases">
        <title>Single cell metagenomics reveals metabolic interactions within the superorganism composed of flagellate Streblomastix strix and complex community of Bacteroidetes bacteria on its surface.</title>
        <authorList>
            <person name="Treitli S.C."/>
            <person name="Kolisko M."/>
            <person name="Husnik F."/>
            <person name="Keeling P."/>
            <person name="Hampl V."/>
        </authorList>
    </citation>
    <scope>NUCLEOTIDE SEQUENCE [LARGE SCALE GENOMIC DNA]</scope>
    <source>
        <strain evidence="2">ST1C</strain>
    </source>
</reference>
<organism evidence="2 3">
    <name type="scientific">Streblomastix strix</name>
    <dbReference type="NCBI Taxonomy" id="222440"/>
    <lineage>
        <taxon>Eukaryota</taxon>
        <taxon>Metamonada</taxon>
        <taxon>Preaxostyla</taxon>
        <taxon>Oxymonadida</taxon>
        <taxon>Streblomastigidae</taxon>
        <taxon>Streblomastix</taxon>
    </lineage>
</organism>
<gene>
    <name evidence="2" type="ORF">EZS28_050037</name>
</gene>
<dbReference type="EMBL" id="SNRW01036334">
    <property type="protein sequence ID" value="KAA6354436.1"/>
    <property type="molecule type" value="Genomic_DNA"/>
</dbReference>
<proteinExistence type="predicted"/>
<feature type="region of interest" description="Disordered" evidence="1">
    <location>
        <begin position="1"/>
        <end position="25"/>
    </location>
</feature>
<sequence length="89" mass="10110">MSQKQIAPRSKVARTTSRTPTPEKIDQIDHRSLIAKLKAGSNIDKLISAQKILSTLAKDSDSWIQKNVKQFQVSLVHMHQQKILIQVHQ</sequence>
<comment type="caution">
    <text evidence="2">The sequence shown here is derived from an EMBL/GenBank/DDBJ whole genome shotgun (WGS) entry which is preliminary data.</text>
</comment>
<dbReference type="Proteomes" id="UP000324800">
    <property type="component" value="Unassembled WGS sequence"/>
</dbReference>
<feature type="non-terminal residue" evidence="2">
    <location>
        <position position="1"/>
    </location>
</feature>
<name>A0A5J4T7L8_9EUKA</name>
<dbReference type="AlphaFoldDB" id="A0A5J4T7L8"/>
<evidence type="ECO:0000256" key="1">
    <source>
        <dbReference type="SAM" id="MobiDB-lite"/>
    </source>
</evidence>
<accession>A0A5J4T7L8</accession>